<gene>
    <name evidence="3" type="ORF">SJ2017_1602</name>
</gene>
<proteinExistence type="predicted"/>
<evidence type="ECO:0000313" key="4">
    <source>
        <dbReference type="Proteomes" id="UP000191820"/>
    </source>
</evidence>
<evidence type="ECO:0000256" key="2">
    <source>
        <dbReference type="SAM" id="SignalP"/>
    </source>
</evidence>
<accession>A0ABM6JIB9</accession>
<feature type="compositionally biased region" description="Low complexity" evidence="1">
    <location>
        <begin position="36"/>
        <end position="52"/>
    </location>
</feature>
<keyword evidence="4" id="KW-1185">Reference proteome</keyword>
<evidence type="ECO:0008006" key="5">
    <source>
        <dbReference type="Google" id="ProtNLM"/>
    </source>
</evidence>
<dbReference type="EMBL" id="CP020472">
    <property type="protein sequence ID" value="ARD21919.1"/>
    <property type="molecule type" value="Genomic_DNA"/>
</dbReference>
<sequence length="408" mass="45125">MPHCPLFIQKKLFIKLLIIMTAFTLIACGGSNSSDTDISSTTPSLPDSTPTTPAQPDDSDDVCLQTSTEVNWAALMAKDCPQLSDYGLFTDPSIPTQSPTEPGIAYQLSTELFSNYASKYRFLFLPDNQQLTYMPEQVFDLPIGSVLVKTFALPFDTQATGEDNEKLIETRLLIHRETGWTALAYQWQADDKAELIIAGAKVAHTLNNQGESISFDYAIPSKVECKICHQTTHLDTSIIRPIGLKAHLLNREIATQTGIQNQLILWVEKELLSSMPALATVDKSYPLHDSSASLTNRAKGYLDINCAHCHHEGGFASISGLRLNYNVDHTSFEYGVCKQPPGWDGGPNGLAYDIVPGNGERSIVHYRQRLNAPKDRMPPIGREIIHTEGTELIKRWIDSMSPTIGLCE</sequence>
<evidence type="ECO:0000313" key="3">
    <source>
        <dbReference type="EMBL" id="ARD21919.1"/>
    </source>
</evidence>
<dbReference type="InterPro" id="IPR022269">
    <property type="entry name" value="SO_2930-like_C"/>
</dbReference>
<evidence type="ECO:0000256" key="1">
    <source>
        <dbReference type="SAM" id="MobiDB-lite"/>
    </source>
</evidence>
<dbReference type="Proteomes" id="UP000191820">
    <property type="component" value="Chromosome"/>
</dbReference>
<name>A0ABM6JIB9_9GAMM</name>
<dbReference type="NCBIfam" id="TIGR03806">
    <property type="entry name" value="chp_HNE_0200"/>
    <property type="match status" value="1"/>
</dbReference>
<protein>
    <recommendedName>
        <fullName evidence="5">Cytochrome c domain-containing protein</fullName>
    </recommendedName>
</protein>
<feature type="region of interest" description="Disordered" evidence="1">
    <location>
        <begin position="36"/>
        <end position="61"/>
    </location>
</feature>
<keyword evidence="2" id="KW-0732">Signal</keyword>
<feature type="chain" id="PRO_5046966075" description="Cytochrome c domain-containing protein" evidence="2">
    <location>
        <begin position="28"/>
        <end position="408"/>
    </location>
</feature>
<reference evidence="3 4" key="1">
    <citation type="submission" date="2017-03" db="EMBL/GenBank/DDBJ databases">
        <title>Genome sequencing of Shewanella japonica KCTC 22435.</title>
        <authorList>
            <person name="Kim K.M."/>
        </authorList>
    </citation>
    <scope>NUCLEOTIDE SEQUENCE [LARGE SCALE GENOMIC DNA]</scope>
    <source>
        <strain evidence="3 4">KCTC 22435</strain>
    </source>
</reference>
<feature type="signal peptide" evidence="2">
    <location>
        <begin position="1"/>
        <end position="27"/>
    </location>
</feature>
<organism evidence="3 4">
    <name type="scientific">Shewanella japonica</name>
    <dbReference type="NCBI Taxonomy" id="93973"/>
    <lineage>
        <taxon>Bacteria</taxon>
        <taxon>Pseudomonadati</taxon>
        <taxon>Pseudomonadota</taxon>
        <taxon>Gammaproteobacteria</taxon>
        <taxon>Alteromonadales</taxon>
        <taxon>Shewanellaceae</taxon>
        <taxon>Shewanella</taxon>
    </lineage>
</organism>